<evidence type="ECO:0000313" key="1">
    <source>
        <dbReference type="EMBL" id="CAG8710608.1"/>
    </source>
</evidence>
<dbReference type="AlphaFoldDB" id="A0A9N9HWQ5"/>
<feature type="non-terminal residue" evidence="1">
    <location>
        <position position="47"/>
    </location>
</feature>
<proteinExistence type="predicted"/>
<comment type="caution">
    <text evidence="1">The sequence shown here is derived from an EMBL/GenBank/DDBJ whole genome shotgun (WGS) entry which is preliminary data.</text>
</comment>
<keyword evidence="2" id="KW-1185">Reference proteome</keyword>
<dbReference type="Proteomes" id="UP000789405">
    <property type="component" value="Unassembled WGS sequence"/>
</dbReference>
<evidence type="ECO:0000313" key="2">
    <source>
        <dbReference type="Proteomes" id="UP000789405"/>
    </source>
</evidence>
<gene>
    <name evidence="1" type="ORF">DERYTH_LOCUS13561</name>
</gene>
<sequence>FPLRQLLREEVTGHTLPSLIEALSNVDYAGLENYSLKQFNEIENYAS</sequence>
<accession>A0A9N9HWQ5</accession>
<reference evidence="1" key="1">
    <citation type="submission" date="2021-06" db="EMBL/GenBank/DDBJ databases">
        <authorList>
            <person name="Kallberg Y."/>
            <person name="Tangrot J."/>
            <person name="Rosling A."/>
        </authorList>
    </citation>
    <scope>NUCLEOTIDE SEQUENCE</scope>
    <source>
        <strain evidence="1">MA453B</strain>
    </source>
</reference>
<name>A0A9N9HWQ5_9GLOM</name>
<protein>
    <submittedName>
        <fullName evidence="1">27630_t:CDS:1</fullName>
    </submittedName>
</protein>
<dbReference type="EMBL" id="CAJVPY010009609">
    <property type="protein sequence ID" value="CAG8710608.1"/>
    <property type="molecule type" value="Genomic_DNA"/>
</dbReference>
<organism evidence="1 2">
    <name type="scientific">Dentiscutata erythropus</name>
    <dbReference type="NCBI Taxonomy" id="1348616"/>
    <lineage>
        <taxon>Eukaryota</taxon>
        <taxon>Fungi</taxon>
        <taxon>Fungi incertae sedis</taxon>
        <taxon>Mucoromycota</taxon>
        <taxon>Glomeromycotina</taxon>
        <taxon>Glomeromycetes</taxon>
        <taxon>Diversisporales</taxon>
        <taxon>Gigasporaceae</taxon>
        <taxon>Dentiscutata</taxon>
    </lineage>
</organism>